<reference evidence="2 3" key="1">
    <citation type="journal article" date="2016" name="Sci. Rep.">
        <title>The genome sequence of the outbreeding globe artichoke constructed de novo incorporating a phase-aware low-pass sequencing strategy of F1 progeny.</title>
        <authorList>
            <person name="Scaglione D."/>
            <person name="Reyes-Chin-Wo S."/>
            <person name="Acquadro A."/>
            <person name="Froenicke L."/>
            <person name="Portis E."/>
            <person name="Beitel C."/>
            <person name="Tirone M."/>
            <person name="Mauro R."/>
            <person name="Lo Monaco A."/>
            <person name="Mauromicale G."/>
            <person name="Faccioli P."/>
            <person name="Cattivelli L."/>
            <person name="Rieseberg L."/>
            <person name="Michelmore R."/>
            <person name="Lanteri S."/>
        </authorList>
    </citation>
    <scope>NUCLEOTIDE SEQUENCE [LARGE SCALE GENOMIC DNA]</scope>
    <source>
        <strain evidence="2">2C</strain>
    </source>
</reference>
<accession>A0A103YAY1</accession>
<dbReference type="PANTHER" id="PTHR33128:SF55">
    <property type="entry name" value="TRANSMEMBRANE PROTEIN"/>
    <property type="match status" value="1"/>
</dbReference>
<evidence type="ECO:0000313" key="3">
    <source>
        <dbReference type="Proteomes" id="UP000243975"/>
    </source>
</evidence>
<dbReference type="EMBL" id="LEKV01001862">
    <property type="protein sequence ID" value="KVI05740.1"/>
    <property type="molecule type" value="Genomic_DNA"/>
</dbReference>
<protein>
    <recommendedName>
        <fullName evidence="4">Transmembrane protein</fullName>
    </recommendedName>
</protein>
<evidence type="ECO:0000256" key="1">
    <source>
        <dbReference type="SAM" id="Phobius"/>
    </source>
</evidence>
<keyword evidence="1" id="KW-1133">Transmembrane helix</keyword>
<dbReference type="AlphaFoldDB" id="A0A103YAY1"/>
<dbReference type="Gramene" id="KVI05740">
    <property type="protein sequence ID" value="KVI05740"/>
    <property type="gene ID" value="Ccrd_015894"/>
</dbReference>
<dbReference type="Proteomes" id="UP000243975">
    <property type="component" value="Unassembled WGS sequence"/>
</dbReference>
<feature type="transmembrane region" description="Helical" evidence="1">
    <location>
        <begin position="44"/>
        <end position="62"/>
    </location>
</feature>
<dbReference type="OMA" id="RHRCVEF"/>
<name>A0A103YAY1_CYNCS</name>
<dbReference type="STRING" id="59895.A0A103YAY1"/>
<comment type="caution">
    <text evidence="2">The sequence shown here is derived from an EMBL/GenBank/DDBJ whole genome shotgun (WGS) entry which is preliminary data.</text>
</comment>
<sequence length="80" mass="8628">MLDWGPVFVSLVLFVLLTPGLLFELPGHRRCVEFGTFQTSGAAVLMHALLYFGFICLFLFAVKIHLYLGPAAAAAANGSV</sequence>
<keyword evidence="1" id="KW-0472">Membrane</keyword>
<dbReference type="Pfam" id="PF11820">
    <property type="entry name" value="DUF3339"/>
    <property type="match status" value="1"/>
</dbReference>
<feature type="transmembrane region" description="Helical" evidence="1">
    <location>
        <begin position="6"/>
        <end position="23"/>
    </location>
</feature>
<keyword evidence="1" id="KW-0812">Transmembrane</keyword>
<dbReference type="InterPro" id="IPR021775">
    <property type="entry name" value="DUF3339"/>
</dbReference>
<evidence type="ECO:0008006" key="4">
    <source>
        <dbReference type="Google" id="ProtNLM"/>
    </source>
</evidence>
<evidence type="ECO:0000313" key="2">
    <source>
        <dbReference type="EMBL" id="KVI05740.1"/>
    </source>
</evidence>
<keyword evidence="3" id="KW-1185">Reference proteome</keyword>
<proteinExistence type="predicted"/>
<organism evidence="2 3">
    <name type="scientific">Cynara cardunculus var. scolymus</name>
    <name type="common">Globe artichoke</name>
    <name type="synonym">Cynara scolymus</name>
    <dbReference type="NCBI Taxonomy" id="59895"/>
    <lineage>
        <taxon>Eukaryota</taxon>
        <taxon>Viridiplantae</taxon>
        <taxon>Streptophyta</taxon>
        <taxon>Embryophyta</taxon>
        <taxon>Tracheophyta</taxon>
        <taxon>Spermatophyta</taxon>
        <taxon>Magnoliopsida</taxon>
        <taxon>eudicotyledons</taxon>
        <taxon>Gunneridae</taxon>
        <taxon>Pentapetalae</taxon>
        <taxon>asterids</taxon>
        <taxon>campanulids</taxon>
        <taxon>Asterales</taxon>
        <taxon>Asteraceae</taxon>
        <taxon>Carduoideae</taxon>
        <taxon>Cardueae</taxon>
        <taxon>Carduinae</taxon>
        <taxon>Cynara</taxon>
    </lineage>
</organism>
<dbReference type="PANTHER" id="PTHR33128">
    <property type="entry name" value="OS05G0103400 PROTEIN"/>
    <property type="match status" value="1"/>
</dbReference>
<gene>
    <name evidence="2" type="ORF">Ccrd_015894</name>
</gene>